<keyword evidence="1" id="KW-0255">Endonuclease</keyword>
<keyword evidence="1" id="KW-0540">Nuclease</keyword>
<protein>
    <submittedName>
        <fullName evidence="1">Restriction endonuclease</fullName>
    </submittedName>
</protein>
<keyword evidence="2" id="KW-1185">Reference proteome</keyword>
<dbReference type="EMBL" id="JAAVJR010000981">
    <property type="protein sequence ID" value="NJW55271.1"/>
    <property type="molecule type" value="Genomic_DNA"/>
</dbReference>
<dbReference type="GO" id="GO:0004519">
    <property type="term" value="F:endonuclease activity"/>
    <property type="evidence" value="ECO:0007669"/>
    <property type="project" value="UniProtKB-KW"/>
</dbReference>
<name>A0ABX1D9U1_9FLAO</name>
<accession>A0ABX1D9U1</accession>
<feature type="non-terminal residue" evidence="1">
    <location>
        <position position="126"/>
    </location>
</feature>
<organism evidence="1 2">
    <name type="scientific">Salinimicrobium oceani</name>
    <dbReference type="NCBI Taxonomy" id="2722702"/>
    <lineage>
        <taxon>Bacteria</taxon>
        <taxon>Pseudomonadati</taxon>
        <taxon>Bacteroidota</taxon>
        <taxon>Flavobacteriia</taxon>
        <taxon>Flavobacteriales</taxon>
        <taxon>Flavobacteriaceae</taxon>
        <taxon>Salinimicrobium</taxon>
    </lineage>
</organism>
<comment type="caution">
    <text evidence="1">The sequence shown here is derived from an EMBL/GenBank/DDBJ whole genome shotgun (WGS) entry which is preliminary data.</text>
</comment>
<evidence type="ECO:0000313" key="1">
    <source>
        <dbReference type="EMBL" id="NJW55271.1"/>
    </source>
</evidence>
<proteinExistence type="predicted"/>
<keyword evidence="1" id="KW-0378">Hydrolase</keyword>
<gene>
    <name evidence="1" type="ORF">HC175_20355</name>
</gene>
<feature type="non-terminal residue" evidence="1">
    <location>
        <position position="1"/>
    </location>
</feature>
<evidence type="ECO:0000313" key="2">
    <source>
        <dbReference type="Proteomes" id="UP000703674"/>
    </source>
</evidence>
<sequence>IIKSYPFIYWISDQFREKFKSKALDNVLYIRQGGATGNNFRTIRLWWEINFKDVSLKLGDNKKWVFYQKGGPFLKWYGNNWCLIGYNDPIEYKYLSTHGNRLPSENFYFQEGISYCSSGSKGVSFR</sequence>
<dbReference type="Proteomes" id="UP000703674">
    <property type="component" value="Unassembled WGS sequence"/>
</dbReference>
<reference evidence="1 2" key="1">
    <citation type="submission" date="2020-03" db="EMBL/GenBank/DDBJ databases">
        <title>Salinimicrobium sp. nov, isolated from SCS.</title>
        <authorList>
            <person name="Cao W.R."/>
        </authorList>
    </citation>
    <scope>NUCLEOTIDE SEQUENCE [LARGE SCALE GENOMIC DNA]</scope>
    <source>
        <strain evidence="2">J15B91</strain>
    </source>
</reference>